<evidence type="ECO:0000313" key="12">
    <source>
        <dbReference type="EMBL" id="KAA1194489.1"/>
    </source>
</evidence>
<keyword evidence="3 9" id="KW-0997">Cell inner membrane</keyword>
<evidence type="ECO:0000256" key="3">
    <source>
        <dbReference type="ARBA" id="ARBA00022519"/>
    </source>
</evidence>
<dbReference type="InterPro" id="IPR005548">
    <property type="entry name" value="Cell_div_FtsQ/DivIB_C"/>
</dbReference>
<evidence type="ECO:0000256" key="5">
    <source>
        <dbReference type="ARBA" id="ARBA00022692"/>
    </source>
</evidence>
<comment type="subcellular location">
    <subcellularLocation>
        <location evidence="9">Cell inner membrane</location>
        <topology evidence="9">Single-pass type II membrane protein</topology>
    </subcellularLocation>
    <subcellularLocation>
        <location evidence="1">Membrane</location>
    </subcellularLocation>
    <text evidence="9">Localizes to the division septum.</text>
</comment>
<evidence type="ECO:0000256" key="1">
    <source>
        <dbReference type="ARBA" id="ARBA00004370"/>
    </source>
</evidence>
<keyword evidence="4 9" id="KW-0132">Cell division</keyword>
<gene>
    <name evidence="9" type="primary">ftsQ</name>
    <name evidence="12" type="ORF">F0M18_03400</name>
</gene>
<keyword evidence="6 9" id="KW-1133">Transmembrane helix</keyword>
<dbReference type="GO" id="GO:0043093">
    <property type="term" value="P:FtsZ-dependent cytokinesis"/>
    <property type="evidence" value="ECO:0007669"/>
    <property type="project" value="UniProtKB-UniRule"/>
</dbReference>
<dbReference type="EMBL" id="VTUX01000001">
    <property type="protein sequence ID" value="KAA1194489.1"/>
    <property type="molecule type" value="Genomic_DNA"/>
</dbReference>
<dbReference type="HAMAP" id="MF_00911">
    <property type="entry name" value="FtsQ_subfam"/>
    <property type="match status" value="1"/>
</dbReference>
<evidence type="ECO:0000256" key="9">
    <source>
        <dbReference type="HAMAP-Rule" id="MF_00911"/>
    </source>
</evidence>
<dbReference type="InterPro" id="IPR013685">
    <property type="entry name" value="POTRA_FtsQ_type"/>
</dbReference>
<comment type="subunit">
    <text evidence="9">Part of a complex composed of FtsB, FtsL and FtsQ.</text>
</comment>
<dbReference type="GO" id="GO:0090529">
    <property type="term" value="P:cell septum assembly"/>
    <property type="evidence" value="ECO:0007669"/>
    <property type="project" value="InterPro"/>
</dbReference>
<feature type="region of interest" description="Disordered" evidence="10">
    <location>
        <begin position="1"/>
        <end position="66"/>
    </location>
</feature>
<feature type="transmembrane region" description="Helical" evidence="9">
    <location>
        <begin position="76"/>
        <end position="98"/>
    </location>
</feature>
<dbReference type="RefSeq" id="WP_149609958.1">
    <property type="nucleotide sequence ID" value="NZ_VTUX01000001.1"/>
</dbReference>
<evidence type="ECO:0000256" key="7">
    <source>
        <dbReference type="ARBA" id="ARBA00023136"/>
    </source>
</evidence>
<keyword evidence="8 9" id="KW-0131">Cell cycle</keyword>
<dbReference type="InterPro" id="IPR034746">
    <property type="entry name" value="POTRA"/>
</dbReference>
<dbReference type="Pfam" id="PF03799">
    <property type="entry name" value="FtsQ_DivIB_C"/>
    <property type="match status" value="1"/>
</dbReference>
<dbReference type="Proteomes" id="UP000323708">
    <property type="component" value="Unassembled WGS sequence"/>
</dbReference>
<feature type="compositionally biased region" description="Low complexity" evidence="10">
    <location>
        <begin position="30"/>
        <end position="42"/>
    </location>
</feature>
<keyword evidence="5 9" id="KW-0812">Transmembrane</keyword>
<evidence type="ECO:0000259" key="11">
    <source>
        <dbReference type="PROSITE" id="PS51779"/>
    </source>
</evidence>
<dbReference type="Pfam" id="PF08478">
    <property type="entry name" value="POTRA_1"/>
    <property type="match status" value="1"/>
</dbReference>
<dbReference type="PROSITE" id="PS51779">
    <property type="entry name" value="POTRA"/>
    <property type="match status" value="1"/>
</dbReference>
<reference evidence="12 13" key="1">
    <citation type="submission" date="2019-09" db="EMBL/GenBank/DDBJ databases">
        <authorList>
            <person name="Chen X.-Y."/>
        </authorList>
    </citation>
    <scope>NUCLEOTIDE SEQUENCE [LARGE SCALE GENOMIC DNA]</scope>
    <source>
        <strain evidence="12 13">NY5</strain>
    </source>
</reference>
<feature type="domain" description="POTRA" evidence="11">
    <location>
        <begin position="103"/>
        <end position="172"/>
    </location>
</feature>
<dbReference type="PANTHER" id="PTHR35851">
    <property type="entry name" value="CELL DIVISION PROTEIN FTSQ"/>
    <property type="match status" value="1"/>
</dbReference>
<dbReference type="GO" id="GO:0005886">
    <property type="term" value="C:plasma membrane"/>
    <property type="evidence" value="ECO:0007669"/>
    <property type="project" value="UniProtKB-SubCell"/>
</dbReference>
<proteinExistence type="inferred from homology"/>
<dbReference type="Gene3D" id="3.10.20.310">
    <property type="entry name" value="membrane protein fhac"/>
    <property type="match status" value="1"/>
</dbReference>
<name>A0A5B0X8K1_9GAMM</name>
<dbReference type="Gene3D" id="3.40.50.11690">
    <property type="entry name" value="Cell division protein FtsQ/DivIB"/>
    <property type="match status" value="1"/>
</dbReference>
<keyword evidence="2 9" id="KW-1003">Cell membrane</keyword>
<evidence type="ECO:0000313" key="13">
    <source>
        <dbReference type="Proteomes" id="UP000323708"/>
    </source>
</evidence>
<comment type="similarity">
    <text evidence="9">Belongs to the FtsQ/DivIB family. FtsQ subfamily.</text>
</comment>
<protein>
    <recommendedName>
        <fullName evidence="9">Cell division protein FtsQ</fullName>
    </recommendedName>
</protein>
<dbReference type="InterPro" id="IPR045335">
    <property type="entry name" value="FtsQ_C_sf"/>
</dbReference>
<comment type="caution">
    <text evidence="12">The sequence shown here is derived from an EMBL/GenBank/DDBJ whole genome shotgun (WGS) entry which is preliminary data.</text>
</comment>
<evidence type="ECO:0000256" key="8">
    <source>
        <dbReference type="ARBA" id="ARBA00023306"/>
    </source>
</evidence>
<keyword evidence="13" id="KW-1185">Reference proteome</keyword>
<sequence length="314" mass="35226">MGVAIKFRWPGARDEEKGHRKRRVRASAGQKTAPAKRAPKQKQAVEARRKPRSQQAKGATRKVEVTRQKQPRNFQWLNRILILVGAGVVLIAATQAYITLQAIPVERITVKGELEHTQTEVIQDMVYPALSGGFLWADLAQVRSQLEALPWIHEASVRRVWPNALEIDVVEQLPIARWGEGAFLNHEGEVFRPRQKEAWQTLPRLSGPEGSAQSLMLAYQRLVDLLSPLGLSLSQLVIDDRGQMEATLAGGQRLVIGGADFLERMQRFKIVYRAELAADMDRVMSIDLRYERGVAVGFVEPVEQTAVSSEKKQA</sequence>
<comment type="function">
    <text evidence="9">Essential cell division protein. May link together the upstream cell division proteins, which are predominantly cytoplasmic, with the downstream cell division proteins, which are predominantly periplasmic. May control correct divisome assembly.</text>
</comment>
<accession>A0A5B0X8K1</accession>
<evidence type="ECO:0000256" key="2">
    <source>
        <dbReference type="ARBA" id="ARBA00022475"/>
    </source>
</evidence>
<evidence type="ECO:0000256" key="6">
    <source>
        <dbReference type="ARBA" id="ARBA00022989"/>
    </source>
</evidence>
<dbReference type="GO" id="GO:0032153">
    <property type="term" value="C:cell division site"/>
    <property type="evidence" value="ECO:0007669"/>
    <property type="project" value="UniProtKB-UniRule"/>
</dbReference>
<evidence type="ECO:0000256" key="10">
    <source>
        <dbReference type="SAM" id="MobiDB-lite"/>
    </source>
</evidence>
<dbReference type="InterPro" id="IPR026579">
    <property type="entry name" value="FtsQ"/>
</dbReference>
<dbReference type="PANTHER" id="PTHR35851:SF1">
    <property type="entry name" value="CELL DIVISION PROTEIN FTSQ"/>
    <property type="match status" value="1"/>
</dbReference>
<keyword evidence="7 9" id="KW-0472">Membrane</keyword>
<organism evidence="12 13">
    <name type="scientific">Pseudohalioglobus sediminis</name>
    <dbReference type="NCBI Taxonomy" id="2606449"/>
    <lineage>
        <taxon>Bacteria</taxon>
        <taxon>Pseudomonadati</taxon>
        <taxon>Pseudomonadota</taxon>
        <taxon>Gammaproteobacteria</taxon>
        <taxon>Cellvibrionales</taxon>
        <taxon>Halieaceae</taxon>
        <taxon>Pseudohalioglobus</taxon>
    </lineage>
</organism>
<evidence type="ECO:0000256" key="4">
    <source>
        <dbReference type="ARBA" id="ARBA00022618"/>
    </source>
</evidence>
<dbReference type="AlphaFoldDB" id="A0A5B0X8K1"/>